<evidence type="ECO:0000256" key="1">
    <source>
        <dbReference type="ARBA" id="ARBA00023015"/>
    </source>
</evidence>
<keyword evidence="3" id="KW-0804">Transcription</keyword>
<keyword evidence="1" id="KW-0805">Transcription regulation</keyword>
<dbReference type="PRINTS" id="PR00038">
    <property type="entry name" value="HTHLUXR"/>
</dbReference>
<dbReference type="AlphaFoldDB" id="A0A918LG58"/>
<dbReference type="InterPro" id="IPR000792">
    <property type="entry name" value="Tscrpt_reg_LuxR_C"/>
</dbReference>
<feature type="domain" description="HTH luxR-type" evidence="4">
    <location>
        <begin position="10"/>
        <end position="75"/>
    </location>
</feature>
<dbReference type="Proteomes" id="UP000660680">
    <property type="component" value="Unassembled WGS sequence"/>
</dbReference>
<sequence>MPLPRPIAAALPLAPSLTARELAAFKLLGLGFDNRSIARHLSISERTAKRHVTAILEKLGLESRLQAGLAAMAMNLTTQTDSAPTWLEDRPVDPHA</sequence>
<organism evidence="5 6">
    <name type="scientific">Actinokineospora fastidiosa</name>
    <dbReference type="NCBI Taxonomy" id="1816"/>
    <lineage>
        <taxon>Bacteria</taxon>
        <taxon>Bacillati</taxon>
        <taxon>Actinomycetota</taxon>
        <taxon>Actinomycetes</taxon>
        <taxon>Pseudonocardiales</taxon>
        <taxon>Pseudonocardiaceae</taxon>
        <taxon>Actinokineospora</taxon>
    </lineage>
</organism>
<name>A0A918LG58_9PSEU</name>
<dbReference type="CDD" id="cd06170">
    <property type="entry name" value="LuxR_C_like"/>
    <property type="match status" value="1"/>
</dbReference>
<dbReference type="Pfam" id="PF00196">
    <property type="entry name" value="GerE"/>
    <property type="match status" value="1"/>
</dbReference>
<dbReference type="InterPro" id="IPR016032">
    <property type="entry name" value="Sig_transdc_resp-reg_C-effctor"/>
</dbReference>
<comment type="caution">
    <text evidence="5">The sequence shown here is derived from an EMBL/GenBank/DDBJ whole genome shotgun (WGS) entry which is preliminary data.</text>
</comment>
<evidence type="ECO:0000259" key="4">
    <source>
        <dbReference type="PROSITE" id="PS50043"/>
    </source>
</evidence>
<keyword evidence="2" id="KW-0238">DNA-binding</keyword>
<gene>
    <name evidence="5" type="ORF">GCM10010171_44210</name>
</gene>
<dbReference type="SUPFAM" id="SSF46894">
    <property type="entry name" value="C-terminal effector domain of the bipartite response regulators"/>
    <property type="match status" value="1"/>
</dbReference>
<dbReference type="InterPro" id="IPR036388">
    <property type="entry name" value="WH-like_DNA-bd_sf"/>
</dbReference>
<dbReference type="SMART" id="SM00421">
    <property type="entry name" value="HTH_LUXR"/>
    <property type="match status" value="1"/>
</dbReference>
<evidence type="ECO:0000313" key="5">
    <source>
        <dbReference type="EMBL" id="GGS44191.1"/>
    </source>
</evidence>
<dbReference type="EMBL" id="BMRB01000003">
    <property type="protein sequence ID" value="GGS44191.1"/>
    <property type="molecule type" value="Genomic_DNA"/>
</dbReference>
<proteinExistence type="predicted"/>
<evidence type="ECO:0000313" key="6">
    <source>
        <dbReference type="Proteomes" id="UP000660680"/>
    </source>
</evidence>
<evidence type="ECO:0000256" key="2">
    <source>
        <dbReference type="ARBA" id="ARBA00023125"/>
    </source>
</evidence>
<dbReference type="GO" id="GO:0003677">
    <property type="term" value="F:DNA binding"/>
    <property type="evidence" value="ECO:0007669"/>
    <property type="project" value="UniProtKB-KW"/>
</dbReference>
<keyword evidence="6" id="KW-1185">Reference proteome</keyword>
<evidence type="ECO:0000256" key="3">
    <source>
        <dbReference type="ARBA" id="ARBA00023163"/>
    </source>
</evidence>
<dbReference type="Gene3D" id="1.10.10.10">
    <property type="entry name" value="Winged helix-like DNA-binding domain superfamily/Winged helix DNA-binding domain"/>
    <property type="match status" value="1"/>
</dbReference>
<dbReference type="PROSITE" id="PS50043">
    <property type="entry name" value="HTH_LUXR_2"/>
    <property type="match status" value="1"/>
</dbReference>
<dbReference type="PANTHER" id="PTHR44688:SF16">
    <property type="entry name" value="DNA-BINDING TRANSCRIPTIONAL ACTIVATOR DEVR_DOSR"/>
    <property type="match status" value="1"/>
</dbReference>
<accession>A0A918LG58</accession>
<dbReference type="PANTHER" id="PTHR44688">
    <property type="entry name" value="DNA-BINDING TRANSCRIPTIONAL ACTIVATOR DEVR_DOSR"/>
    <property type="match status" value="1"/>
</dbReference>
<reference evidence="5" key="1">
    <citation type="journal article" date="2014" name="Int. J. Syst. Evol. Microbiol.">
        <title>Complete genome sequence of Corynebacterium casei LMG S-19264T (=DSM 44701T), isolated from a smear-ripened cheese.</title>
        <authorList>
            <consortium name="US DOE Joint Genome Institute (JGI-PGF)"/>
            <person name="Walter F."/>
            <person name="Albersmeier A."/>
            <person name="Kalinowski J."/>
            <person name="Ruckert C."/>
        </authorList>
    </citation>
    <scope>NUCLEOTIDE SEQUENCE</scope>
    <source>
        <strain evidence="5">JCM 3276</strain>
    </source>
</reference>
<dbReference type="GO" id="GO:0006355">
    <property type="term" value="P:regulation of DNA-templated transcription"/>
    <property type="evidence" value="ECO:0007669"/>
    <property type="project" value="InterPro"/>
</dbReference>
<reference evidence="5" key="2">
    <citation type="submission" date="2020-09" db="EMBL/GenBank/DDBJ databases">
        <authorList>
            <person name="Sun Q."/>
            <person name="Ohkuma M."/>
        </authorList>
    </citation>
    <scope>NUCLEOTIDE SEQUENCE</scope>
    <source>
        <strain evidence="5">JCM 3276</strain>
    </source>
</reference>
<protein>
    <recommendedName>
        <fullName evidence="4">HTH luxR-type domain-containing protein</fullName>
    </recommendedName>
</protein>